<dbReference type="Proteomes" id="UP001295444">
    <property type="component" value="Chromosome 03"/>
</dbReference>
<evidence type="ECO:0008006" key="3">
    <source>
        <dbReference type="Google" id="ProtNLM"/>
    </source>
</evidence>
<sequence>MNAPNLQTYYQAAILNSMILLHGHNLPPQWVTIETDAVKPHALMALIWAPKQSKLQRTTLLPTTKATLRVWEKNKHICCSQTPHSRAMPLSAIPSIIPNFNHKIWERYGIHYIHQLYQENRLLTFSEVQNLHGLPTAAHLSHRQLHSWVTKHQSEVKSTPNEPPLTCFEKTILKLIPTQKTFSMLYTNILQHDTKFRYPFVIAWEKDLGQTLPEAMWRKIFITPKTLTLSANHTELSRKILYRWYLVPTRLKQMYPEASDQCWRCASTAGSMIHIWWTCPTLQPYWSALTNLIQASTAPAYRKPQTAYYSTTTHQNSLKQSDT</sequence>
<dbReference type="AlphaFoldDB" id="A0AAD1RQV2"/>
<reference evidence="1" key="1">
    <citation type="submission" date="2022-03" db="EMBL/GenBank/DDBJ databases">
        <authorList>
            <person name="Alioto T."/>
            <person name="Alioto T."/>
            <person name="Gomez Garrido J."/>
        </authorList>
    </citation>
    <scope>NUCLEOTIDE SEQUENCE</scope>
</reference>
<evidence type="ECO:0000313" key="2">
    <source>
        <dbReference type="Proteomes" id="UP001295444"/>
    </source>
</evidence>
<accession>A0AAD1RQV2</accession>
<evidence type="ECO:0000313" key="1">
    <source>
        <dbReference type="EMBL" id="CAH2275852.1"/>
    </source>
</evidence>
<gene>
    <name evidence="1" type="ORF">PECUL_23A018101</name>
</gene>
<proteinExistence type="predicted"/>
<name>A0AAD1RQV2_PELCU</name>
<dbReference type="EMBL" id="OW240914">
    <property type="protein sequence ID" value="CAH2275852.1"/>
    <property type="molecule type" value="Genomic_DNA"/>
</dbReference>
<organism evidence="1 2">
    <name type="scientific">Pelobates cultripes</name>
    <name type="common">Western spadefoot toad</name>
    <dbReference type="NCBI Taxonomy" id="61616"/>
    <lineage>
        <taxon>Eukaryota</taxon>
        <taxon>Metazoa</taxon>
        <taxon>Chordata</taxon>
        <taxon>Craniata</taxon>
        <taxon>Vertebrata</taxon>
        <taxon>Euteleostomi</taxon>
        <taxon>Amphibia</taxon>
        <taxon>Batrachia</taxon>
        <taxon>Anura</taxon>
        <taxon>Pelobatoidea</taxon>
        <taxon>Pelobatidae</taxon>
        <taxon>Pelobates</taxon>
    </lineage>
</organism>
<keyword evidence="2" id="KW-1185">Reference proteome</keyword>
<protein>
    <recommendedName>
        <fullName evidence="3">Reverse transcriptase zinc-binding domain-containing protein</fullName>
    </recommendedName>
</protein>